<keyword evidence="2" id="KW-1185">Reference proteome</keyword>
<evidence type="ECO:0000313" key="1">
    <source>
        <dbReference type="EMBL" id="SMC80646.1"/>
    </source>
</evidence>
<proteinExistence type="predicted"/>
<dbReference type="EMBL" id="FWXW01000007">
    <property type="protein sequence ID" value="SMC80646.1"/>
    <property type="molecule type" value="Genomic_DNA"/>
</dbReference>
<name>A0A1W2C6B5_9FIRM</name>
<sequence length="81" mass="9803">MTETLEQLFRQYYTPSAQAERQREIEEYHRQLIGSLEKQERKKVLRIIDAKDMIEQEHTLESFVCGFRLAWRILSELYGKP</sequence>
<protein>
    <submittedName>
        <fullName evidence="1">Uncharacterized protein</fullName>
    </submittedName>
</protein>
<dbReference type="Proteomes" id="UP000192790">
    <property type="component" value="Unassembled WGS sequence"/>
</dbReference>
<dbReference type="OrthoDB" id="1852197at2"/>
<accession>A0A1W2C6B5</accession>
<organism evidence="1 2">
    <name type="scientific">Papillibacter cinnamivorans DSM 12816</name>
    <dbReference type="NCBI Taxonomy" id="1122930"/>
    <lineage>
        <taxon>Bacteria</taxon>
        <taxon>Bacillati</taxon>
        <taxon>Bacillota</taxon>
        <taxon>Clostridia</taxon>
        <taxon>Eubacteriales</taxon>
        <taxon>Oscillospiraceae</taxon>
        <taxon>Papillibacter</taxon>
    </lineage>
</organism>
<gene>
    <name evidence="1" type="ORF">SAMN02745168_2588</name>
</gene>
<dbReference type="Pfam" id="PF20648">
    <property type="entry name" value="DUF6809"/>
    <property type="match status" value="1"/>
</dbReference>
<dbReference type="AlphaFoldDB" id="A0A1W2C6B5"/>
<dbReference type="InterPro" id="IPR049215">
    <property type="entry name" value="DUF6809"/>
</dbReference>
<dbReference type="RefSeq" id="WP_084235261.1">
    <property type="nucleotide sequence ID" value="NZ_FWXW01000007.1"/>
</dbReference>
<reference evidence="1 2" key="1">
    <citation type="submission" date="2017-04" db="EMBL/GenBank/DDBJ databases">
        <authorList>
            <person name="Afonso C.L."/>
            <person name="Miller P.J."/>
            <person name="Scott M.A."/>
            <person name="Spackman E."/>
            <person name="Goraichik I."/>
            <person name="Dimitrov K.M."/>
            <person name="Suarez D.L."/>
            <person name="Swayne D.E."/>
        </authorList>
    </citation>
    <scope>NUCLEOTIDE SEQUENCE [LARGE SCALE GENOMIC DNA]</scope>
    <source>
        <strain evidence="1 2">DSM 12816</strain>
    </source>
</reference>
<evidence type="ECO:0000313" key="2">
    <source>
        <dbReference type="Proteomes" id="UP000192790"/>
    </source>
</evidence>